<dbReference type="OrthoDB" id="3819888at2759"/>
<comment type="similarity">
    <text evidence="1 4">Belongs to the short-chain dehydrogenases/reductases (SDR) family.</text>
</comment>
<organism evidence="6 7">
    <name type="scientific">Aspergillus terreus</name>
    <dbReference type="NCBI Taxonomy" id="33178"/>
    <lineage>
        <taxon>Eukaryota</taxon>
        <taxon>Fungi</taxon>
        <taxon>Dikarya</taxon>
        <taxon>Ascomycota</taxon>
        <taxon>Pezizomycotina</taxon>
        <taxon>Eurotiomycetes</taxon>
        <taxon>Eurotiomycetidae</taxon>
        <taxon>Eurotiales</taxon>
        <taxon>Aspergillaceae</taxon>
        <taxon>Aspergillus</taxon>
        <taxon>Aspergillus subgen. Circumdati</taxon>
    </lineage>
</organism>
<evidence type="ECO:0000256" key="1">
    <source>
        <dbReference type="ARBA" id="ARBA00006484"/>
    </source>
</evidence>
<feature type="compositionally biased region" description="Basic and acidic residues" evidence="5">
    <location>
        <begin position="237"/>
        <end position="252"/>
    </location>
</feature>
<evidence type="ECO:0000256" key="4">
    <source>
        <dbReference type="RuleBase" id="RU000363"/>
    </source>
</evidence>
<evidence type="ECO:0000313" key="6">
    <source>
        <dbReference type="EMBL" id="GFF19385.1"/>
    </source>
</evidence>
<sequence>MDAAQMNKKFQLNNVFDLKNRVALVTGGGSGIGLMATQALAVNGAKVYITGRTEEKLDRVAELYSKDIPGQIIPITADVTSKEAIDKLVQHVSANEPALHILINNAGISSSTQNTDAQSADQLQKDLFQHPTGSFEEWDDVFRTNVSQLFFMTTAFLPLLKKGTDIEHGWSSTVINVSSISGIVKTSQHHFAYNASKAAAIHLTKMLAHEVVSSGIKLRVNNIAPGVFPSEMTTQDSDEKQKSAIPKEKYESKVPAGRPGKDEDMAGAVLFTTTNQYLNGQTIVVDGGYVLAAGTV</sequence>
<evidence type="ECO:0000256" key="5">
    <source>
        <dbReference type="SAM" id="MobiDB-lite"/>
    </source>
</evidence>
<reference evidence="6 7" key="1">
    <citation type="submission" date="2020-01" db="EMBL/GenBank/DDBJ databases">
        <title>Aspergillus terreus IFO 6365 whole genome shotgun sequence.</title>
        <authorList>
            <person name="Kanamasa S."/>
            <person name="Takahashi H."/>
        </authorList>
    </citation>
    <scope>NUCLEOTIDE SEQUENCE [LARGE SCALE GENOMIC DNA]</scope>
    <source>
        <strain evidence="6 7">IFO 6365</strain>
    </source>
</reference>
<dbReference type="EMBL" id="BLJY01000010">
    <property type="protein sequence ID" value="GFF19385.1"/>
    <property type="molecule type" value="Genomic_DNA"/>
</dbReference>
<dbReference type="PRINTS" id="PR00081">
    <property type="entry name" value="GDHRDH"/>
</dbReference>
<keyword evidence="7" id="KW-1185">Reference proteome</keyword>
<comment type="caution">
    <text evidence="6">The sequence shown here is derived from an EMBL/GenBank/DDBJ whole genome shotgun (WGS) entry which is preliminary data.</text>
</comment>
<gene>
    <name evidence="6" type="ORF">ATEIFO6365_0010015800</name>
</gene>
<feature type="region of interest" description="Disordered" evidence="5">
    <location>
        <begin position="229"/>
        <end position="261"/>
    </location>
</feature>
<protein>
    <submittedName>
        <fullName evidence="6">Short-chain dehydrogenase</fullName>
    </submittedName>
</protein>
<dbReference type="InterPro" id="IPR020904">
    <property type="entry name" value="Sc_DH/Rdtase_CS"/>
</dbReference>
<dbReference type="GO" id="GO:0016491">
    <property type="term" value="F:oxidoreductase activity"/>
    <property type="evidence" value="ECO:0007669"/>
    <property type="project" value="UniProtKB-KW"/>
</dbReference>
<dbReference type="Gene3D" id="3.40.50.720">
    <property type="entry name" value="NAD(P)-binding Rossmann-like Domain"/>
    <property type="match status" value="1"/>
</dbReference>
<dbReference type="SUPFAM" id="SSF51735">
    <property type="entry name" value="NAD(P)-binding Rossmann-fold domains"/>
    <property type="match status" value="1"/>
</dbReference>
<dbReference type="AlphaFoldDB" id="A0A5M3ZD37"/>
<name>A0A5M3ZD37_ASPTE</name>
<dbReference type="PANTHER" id="PTHR43618">
    <property type="entry name" value="7-ALPHA-HYDROXYSTEROID DEHYDROGENASE"/>
    <property type="match status" value="1"/>
</dbReference>
<evidence type="ECO:0000256" key="3">
    <source>
        <dbReference type="ARBA" id="ARBA00023002"/>
    </source>
</evidence>
<dbReference type="InterPro" id="IPR036291">
    <property type="entry name" value="NAD(P)-bd_dom_sf"/>
</dbReference>
<proteinExistence type="inferred from homology"/>
<dbReference type="InterPro" id="IPR002347">
    <property type="entry name" value="SDR_fam"/>
</dbReference>
<dbReference type="FunFam" id="3.40.50.720:FF:000084">
    <property type="entry name" value="Short-chain dehydrogenase reductase"/>
    <property type="match status" value="1"/>
</dbReference>
<evidence type="ECO:0000256" key="2">
    <source>
        <dbReference type="ARBA" id="ARBA00022857"/>
    </source>
</evidence>
<dbReference type="InterPro" id="IPR052178">
    <property type="entry name" value="Sec_Metab_Biosynth_SDR"/>
</dbReference>
<dbReference type="GO" id="GO:0044550">
    <property type="term" value="P:secondary metabolite biosynthetic process"/>
    <property type="evidence" value="ECO:0007669"/>
    <property type="project" value="UniProtKB-ARBA"/>
</dbReference>
<accession>A0A5M3ZD37</accession>
<dbReference type="Proteomes" id="UP000452235">
    <property type="component" value="Unassembled WGS sequence"/>
</dbReference>
<keyword evidence="3" id="KW-0560">Oxidoreductase</keyword>
<evidence type="ECO:0000313" key="7">
    <source>
        <dbReference type="Proteomes" id="UP000452235"/>
    </source>
</evidence>
<keyword evidence="2" id="KW-0521">NADP</keyword>
<dbReference type="PROSITE" id="PS00061">
    <property type="entry name" value="ADH_SHORT"/>
    <property type="match status" value="1"/>
</dbReference>
<dbReference type="VEuPathDB" id="FungiDB:ATEG_08633"/>
<dbReference type="Pfam" id="PF00106">
    <property type="entry name" value="adh_short"/>
    <property type="match status" value="1"/>
</dbReference>
<dbReference type="PRINTS" id="PR00080">
    <property type="entry name" value="SDRFAMILY"/>
</dbReference>
<dbReference type="PANTHER" id="PTHR43618:SF4">
    <property type="entry name" value="SHORT CHAIN DEHYDROGENASE_REDUCTASE FAMILY (AFU_ORTHOLOGUE AFUA_7G04540)"/>
    <property type="match status" value="1"/>
</dbReference>